<organism evidence="4">
    <name type="scientific">Drosophila grimshawi</name>
    <name type="common">Hawaiian fruit fly</name>
    <name type="synonym">Idiomyia grimshawi</name>
    <dbReference type="NCBI Taxonomy" id="7222"/>
    <lineage>
        <taxon>Eukaryota</taxon>
        <taxon>Metazoa</taxon>
        <taxon>Ecdysozoa</taxon>
        <taxon>Arthropoda</taxon>
        <taxon>Hexapoda</taxon>
        <taxon>Insecta</taxon>
        <taxon>Pterygota</taxon>
        <taxon>Neoptera</taxon>
        <taxon>Endopterygota</taxon>
        <taxon>Diptera</taxon>
        <taxon>Brachycera</taxon>
        <taxon>Muscomorpha</taxon>
        <taxon>Ephydroidea</taxon>
        <taxon>Drosophilidae</taxon>
        <taxon>Drosophila</taxon>
        <taxon>Hawaiian Drosophila</taxon>
    </lineage>
</organism>
<name>B4K0P0_DROGR</name>
<proteinExistence type="predicted"/>
<dbReference type="InterPro" id="IPR052560">
    <property type="entry name" value="RdDP_mobile_element"/>
</dbReference>
<feature type="region of interest" description="Disordered" evidence="1">
    <location>
        <begin position="251"/>
        <end position="293"/>
    </location>
</feature>
<feature type="domain" description="Reverse transcriptase" evidence="2">
    <location>
        <begin position="1"/>
        <end position="189"/>
    </location>
</feature>
<sequence length="293" mass="32565">MPDHQFGFRRVVQHWKISSTALPSFWISSRHLIAYGLLFKLKSLLPSAQYLLLRSYLLDRSFMVEVRGERSTIRRIRAGVPQGSVFGPALYTLYTADLPIPVARNTLLATYANDTVFLANSTTAWRAAAVTQRFLDDFSTWANRWNICVNGSKSQHCTFALRNGNCPTVRLNNMVIPQENHVRYLDAIGREGQEDQDCCESGTACSQMPNGGSRWIAMRGGKSTADPEMPAQCSSVKTSHQWCATFRAEAMQSKPGRGNMSRMHKAAAADPDSGAQQEQSTAVTVSLEHKSTK</sequence>
<evidence type="ECO:0000313" key="4">
    <source>
        <dbReference type="Proteomes" id="UP000001070"/>
    </source>
</evidence>
<gene>
    <name evidence="3" type="primary">Dgri\GH23611</name>
    <name evidence="3" type="ORF">Dgri_GH23611</name>
</gene>
<dbReference type="Proteomes" id="UP000001070">
    <property type="component" value="Unassembled WGS sequence"/>
</dbReference>
<evidence type="ECO:0000259" key="2">
    <source>
        <dbReference type="PROSITE" id="PS50878"/>
    </source>
</evidence>
<evidence type="ECO:0000256" key="1">
    <source>
        <dbReference type="SAM" id="MobiDB-lite"/>
    </source>
</evidence>
<dbReference type="InParanoid" id="B4K0P0"/>
<dbReference type="EMBL" id="CH916482">
    <property type="protein sequence ID" value="EDV90481.1"/>
    <property type="molecule type" value="Genomic_DNA"/>
</dbReference>
<dbReference type="Pfam" id="PF00078">
    <property type="entry name" value="RVT_1"/>
    <property type="match status" value="1"/>
</dbReference>
<dbReference type="HOGENOM" id="CLU_950814_0_0_1"/>
<dbReference type="PROSITE" id="PS50878">
    <property type="entry name" value="RT_POL"/>
    <property type="match status" value="1"/>
</dbReference>
<reference evidence="3 4" key="1">
    <citation type="journal article" date="2007" name="Nature">
        <title>Evolution of genes and genomes on the Drosophila phylogeny.</title>
        <authorList>
            <consortium name="Drosophila 12 Genomes Consortium"/>
            <person name="Clark A.G."/>
            <person name="Eisen M.B."/>
            <person name="Smith D.R."/>
            <person name="Bergman C.M."/>
            <person name="Oliver B."/>
            <person name="Markow T.A."/>
            <person name="Kaufman T.C."/>
            <person name="Kellis M."/>
            <person name="Gelbart W."/>
            <person name="Iyer V.N."/>
            <person name="Pollard D.A."/>
            <person name="Sackton T.B."/>
            <person name="Larracuente A.M."/>
            <person name="Singh N.D."/>
            <person name="Abad J.P."/>
            <person name="Abt D.N."/>
            <person name="Adryan B."/>
            <person name="Aguade M."/>
            <person name="Akashi H."/>
            <person name="Anderson W.W."/>
            <person name="Aquadro C.F."/>
            <person name="Ardell D.H."/>
            <person name="Arguello R."/>
            <person name="Artieri C.G."/>
            <person name="Barbash D.A."/>
            <person name="Barker D."/>
            <person name="Barsanti P."/>
            <person name="Batterham P."/>
            <person name="Batzoglou S."/>
            <person name="Begun D."/>
            <person name="Bhutkar A."/>
            <person name="Blanco E."/>
            <person name="Bosak S.A."/>
            <person name="Bradley R.K."/>
            <person name="Brand A.D."/>
            <person name="Brent M.R."/>
            <person name="Brooks A.N."/>
            <person name="Brown R.H."/>
            <person name="Butlin R.K."/>
            <person name="Caggese C."/>
            <person name="Calvi B.R."/>
            <person name="Bernardo de Carvalho A."/>
            <person name="Caspi A."/>
            <person name="Castrezana S."/>
            <person name="Celniker S.E."/>
            <person name="Chang J.L."/>
            <person name="Chapple C."/>
            <person name="Chatterji S."/>
            <person name="Chinwalla A."/>
            <person name="Civetta A."/>
            <person name="Clifton S.W."/>
            <person name="Comeron J.M."/>
            <person name="Costello J.C."/>
            <person name="Coyne J.A."/>
            <person name="Daub J."/>
            <person name="David R.G."/>
            <person name="Delcher A.L."/>
            <person name="Delehaunty K."/>
            <person name="Do C.B."/>
            <person name="Ebling H."/>
            <person name="Edwards K."/>
            <person name="Eickbush T."/>
            <person name="Evans J.D."/>
            <person name="Filipski A."/>
            <person name="Findeiss S."/>
            <person name="Freyhult E."/>
            <person name="Fulton L."/>
            <person name="Fulton R."/>
            <person name="Garcia A.C."/>
            <person name="Gardiner A."/>
            <person name="Garfield D.A."/>
            <person name="Garvin B.E."/>
            <person name="Gibson G."/>
            <person name="Gilbert D."/>
            <person name="Gnerre S."/>
            <person name="Godfrey J."/>
            <person name="Good R."/>
            <person name="Gotea V."/>
            <person name="Gravely B."/>
            <person name="Greenberg A.J."/>
            <person name="Griffiths-Jones S."/>
            <person name="Gross S."/>
            <person name="Guigo R."/>
            <person name="Gustafson E.A."/>
            <person name="Haerty W."/>
            <person name="Hahn M.W."/>
            <person name="Halligan D.L."/>
            <person name="Halpern A.L."/>
            <person name="Halter G.M."/>
            <person name="Han M.V."/>
            <person name="Heger A."/>
            <person name="Hillier L."/>
            <person name="Hinrichs A.S."/>
            <person name="Holmes I."/>
            <person name="Hoskins R.A."/>
            <person name="Hubisz M.J."/>
            <person name="Hultmark D."/>
            <person name="Huntley M.A."/>
            <person name="Jaffe D.B."/>
            <person name="Jagadeeshan S."/>
            <person name="Jeck W.R."/>
            <person name="Johnson J."/>
            <person name="Jones C.D."/>
            <person name="Jordan W.C."/>
            <person name="Karpen G.H."/>
            <person name="Kataoka E."/>
            <person name="Keightley P.D."/>
            <person name="Kheradpour P."/>
            <person name="Kirkness E.F."/>
            <person name="Koerich L.B."/>
            <person name="Kristiansen K."/>
            <person name="Kudrna D."/>
            <person name="Kulathinal R.J."/>
            <person name="Kumar S."/>
            <person name="Kwok R."/>
            <person name="Lander E."/>
            <person name="Langley C.H."/>
            <person name="Lapoint R."/>
            <person name="Lazzaro B.P."/>
            <person name="Lee S.J."/>
            <person name="Levesque L."/>
            <person name="Li R."/>
            <person name="Lin C.F."/>
            <person name="Lin M.F."/>
            <person name="Lindblad-Toh K."/>
            <person name="Llopart A."/>
            <person name="Long M."/>
            <person name="Low L."/>
            <person name="Lozovsky E."/>
            <person name="Lu J."/>
            <person name="Luo M."/>
            <person name="Machado C.A."/>
            <person name="Makalowski W."/>
            <person name="Marzo M."/>
            <person name="Matsuda M."/>
            <person name="Matzkin L."/>
            <person name="McAllister B."/>
            <person name="McBride C.S."/>
            <person name="McKernan B."/>
            <person name="McKernan K."/>
            <person name="Mendez-Lago M."/>
            <person name="Minx P."/>
            <person name="Mollenhauer M.U."/>
            <person name="Montooth K."/>
            <person name="Mount S.M."/>
            <person name="Mu X."/>
            <person name="Myers E."/>
            <person name="Negre B."/>
            <person name="Newfeld S."/>
            <person name="Nielsen R."/>
            <person name="Noor M.A."/>
            <person name="O'Grady P."/>
            <person name="Pachter L."/>
            <person name="Papaceit M."/>
            <person name="Parisi M.J."/>
            <person name="Parisi M."/>
            <person name="Parts L."/>
            <person name="Pedersen J.S."/>
            <person name="Pesole G."/>
            <person name="Phillippy A.M."/>
            <person name="Ponting C.P."/>
            <person name="Pop M."/>
            <person name="Porcelli D."/>
            <person name="Powell J.R."/>
            <person name="Prohaska S."/>
            <person name="Pruitt K."/>
            <person name="Puig M."/>
            <person name="Quesneville H."/>
            <person name="Ram K.R."/>
            <person name="Rand D."/>
            <person name="Rasmussen M.D."/>
            <person name="Reed L.K."/>
            <person name="Reenan R."/>
            <person name="Reily A."/>
            <person name="Remington K.A."/>
            <person name="Rieger T.T."/>
            <person name="Ritchie M.G."/>
            <person name="Robin C."/>
            <person name="Rogers Y.H."/>
            <person name="Rohde C."/>
            <person name="Rozas J."/>
            <person name="Rubenfield M.J."/>
            <person name="Ruiz A."/>
            <person name="Russo S."/>
            <person name="Salzberg S.L."/>
            <person name="Sanchez-Gracia A."/>
            <person name="Saranga D.J."/>
            <person name="Sato H."/>
            <person name="Schaeffer S.W."/>
            <person name="Schatz M.C."/>
            <person name="Schlenke T."/>
            <person name="Schwartz R."/>
            <person name="Segarra C."/>
            <person name="Singh R.S."/>
            <person name="Sirot L."/>
            <person name="Sirota M."/>
            <person name="Sisneros N.B."/>
            <person name="Smith C.D."/>
            <person name="Smith T.F."/>
            <person name="Spieth J."/>
            <person name="Stage D.E."/>
            <person name="Stark A."/>
            <person name="Stephan W."/>
            <person name="Strausberg R.L."/>
            <person name="Strempel S."/>
            <person name="Sturgill D."/>
            <person name="Sutton G."/>
            <person name="Sutton G.G."/>
            <person name="Tao W."/>
            <person name="Teichmann S."/>
            <person name="Tobari Y.N."/>
            <person name="Tomimura Y."/>
            <person name="Tsolas J.M."/>
            <person name="Valente V.L."/>
            <person name="Venter E."/>
            <person name="Venter J.C."/>
            <person name="Vicario S."/>
            <person name="Vieira F.G."/>
            <person name="Vilella A.J."/>
            <person name="Villasante A."/>
            <person name="Walenz B."/>
            <person name="Wang J."/>
            <person name="Wasserman M."/>
            <person name="Watts T."/>
            <person name="Wilson D."/>
            <person name="Wilson R.K."/>
            <person name="Wing R.A."/>
            <person name="Wolfner M.F."/>
            <person name="Wong A."/>
            <person name="Wong G.K."/>
            <person name="Wu C.I."/>
            <person name="Wu G."/>
            <person name="Yamamoto D."/>
            <person name="Yang H.P."/>
            <person name="Yang S.P."/>
            <person name="Yorke J.A."/>
            <person name="Yoshida K."/>
            <person name="Zdobnov E."/>
            <person name="Zhang P."/>
            <person name="Zhang Y."/>
            <person name="Zimin A.V."/>
            <person name="Baldwin J."/>
            <person name="Abdouelleil A."/>
            <person name="Abdulkadir J."/>
            <person name="Abebe A."/>
            <person name="Abera B."/>
            <person name="Abreu J."/>
            <person name="Acer S.C."/>
            <person name="Aftuck L."/>
            <person name="Alexander A."/>
            <person name="An P."/>
            <person name="Anderson E."/>
            <person name="Anderson S."/>
            <person name="Arachi H."/>
            <person name="Azer M."/>
            <person name="Bachantsang P."/>
            <person name="Barry A."/>
            <person name="Bayul T."/>
            <person name="Berlin A."/>
            <person name="Bessette D."/>
            <person name="Bloom T."/>
            <person name="Blye J."/>
            <person name="Boguslavskiy L."/>
            <person name="Bonnet C."/>
            <person name="Boukhgalter B."/>
            <person name="Bourzgui I."/>
            <person name="Brown A."/>
            <person name="Cahill P."/>
            <person name="Channer S."/>
            <person name="Cheshatsang Y."/>
            <person name="Chuda L."/>
            <person name="Citroen M."/>
            <person name="Collymore A."/>
            <person name="Cooke P."/>
            <person name="Costello M."/>
            <person name="D'Aco K."/>
            <person name="Daza R."/>
            <person name="De Haan G."/>
            <person name="DeGray S."/>
            <person name="DeMaso C."/>
            <person name="Dhargay N."/>
            <person name="Dooley K."/>
            <person name="Dooley E."/>
            <person name="Doricent M."/>
            <person name="Dorje P."/>
            <person name="Dorjee K."/>
            <person name="Dupes A."/>
            <person name="Elong R."/>
            <person name="Falk J."/>
            <person name="Farina A."/>
            <person name="Faro S."/>
            <person name="Ferguson D."/>
            <person name="Fisher S."/>
            <person name="Foley C.D."/>
            <person name="Franke A."/>
            <person name="Friedrich D."/>
            <person name="Gadbois L."/>
            <person name="Gearin G."/>
            <person name="Gearin C.R."/>
            <person name="Giannoukos G."/>
            <person name="Goode T."/>
            <person name="Graham J."/>
            <person name="Grandbois E."/>
            <person name="Grewal S."/>
            <person name="Gyaltsen K."/>
            <person name="Hafez N."/>
            <person name="Hagos B."/>
            <person name="Hall J."/>
            <person name="Henson C."/>
            <person name="Hollinger A."/>
            <person name="Honan T."/>
            <person name="Huard M.D."/>
            <person name="Hughes L."/>
            <person name="Hurhula B."/>
            <person name="Husby M.E."/>
            <person name="Kamat A."/>
            <person name="Kanga B."/>
            <person name="Kashin S."/>
            <person name="Khazanovich D."/>
            <person name="Kisner P."/>
            <person name="Lance K."/>
            <person name="Lara M."/>
            <person name="Lee W."/>
            <person name="Lennon N."/>
            <person name="Letendre F."/>
            <person name="LeVine R."/>
            <person name="Lipovsky A."/>
            <person name="Liu X."/>
            <person name="Liu J."/>
            <person name="Liu S."/>
            <person name="Lokyitsang T."/>
            <person name="Lokyitsang Y."/>
            <person name="Lubonja R."/>
            <person name="Lui A."/>
            <person name="MacDonald P."/>
            <person name="Magnisalis V."/>
            <person name="Maru K."/>
            <person name="Matthews C."/>
            <person name="McCusker W."/>
            <person name="McDonough S."/>
            <person name="Mehta T."/>
            <person name="Meldrim J."/>
            <person name="Meneus L."/>
            <person name="Mihai O."/>
            <person name="Mihalev A."/>
            <person name="Mihova T."/>
            <person name="Mittelman R."/>
            <person name="Mlenga V."/>
            <person name="Montmayeur A."/>
            <person name="Mulrain L."/>
            <person name="Navidi A."/>
            <person name="Naylor J."/>
            <person name="Negash T."/>
            <person name="Nguyen T."/>
            <person name="Nguyen N."/>
            <person name="Nicol R."/>
            <person name="Norbu C."/>
            <person name="Norbu N."/>
            <person name="Novod N."/>
            <person name="O'Neill B."/>
            <person name="Osman S."/>
            <person name="Markiewicz E."/>
            <person name="Oyono O.L."/>
            <person name="Patti C."/>
            <person name="Phunkhang P."/>
            <person name="Pierre F."/>
            <person name="Priest M."/>
            <person name="Raghuraman S."/>
            <person name="Rege F."/>
            <person name="Reyes R."/>
            <person name="Rise C."/>
            <person name="Rogov P."/>
            <person name="Ross K."/>
            <person name="Ryan E."/>
            <person name="Settipalli S."/>
            <person name="Shea T."/>
            <person name="Sherpa N."/>
            <person name="Shi L."/>
            <person name="Shih D."/>
            <person name="Sparrow T."/>
            <person name="Spaulding J."/>
            <person name="Stalker J."/>
            <person name="Stange-Thomann N."/>
            <person name="Stavropoulos S."/>
            <person name="Stone C."/>
            <person name="Strader C."/>
            <person name="Tesfaye S."/>
            <person name="Thomson T."/>
            <person name="Thoulutsang Y."/>
            <person name="Thoulutsang D."/>
            <person name="Topham K."/>
            <person name="Topping I."/>
            <person name="Tsamla T."/>
            <person name="Vassiliev H."/>
            <person name="Vo A."/>
            <person name="Wangchuk T."/>
            <person name="Wangdi T."/>
            <person name="Weiand M."/>
            <person name="Wilkinson J."/>
            <person name="Wilson A."/>
            <person name="Yadav S."/>
            <person name="Young G."/>
            <person name="Yu Q."/>
            <person name="Zembek L."/>
            <person name="Zhong D."/>
            <person name="Zimmer A."/>
            <person name="Zwirko Z."/>
            <person name="Jaffe D.B."/>
            <person name="Alvarez P."/>
            <person name="Brockman W."/>
            <person name="Butler J."/>
            <person name="Chin C."/>
            <person name="Gnerre S."/>
            <person name="Grabherr M."/>
            <person name="Kleber M."/>
            <person name="Mauceli E."/>
            <person name="MacCallum I."/>
        </authorList>
    </citation>
    <scope>NUCLEOTIDE SEQUENCE [LARGE SCALE GENOMIC DNA]</scope>
    <source>
        <strain evidence="4">Tucson 15287-2541.00</strain>
    </source>
</reference>
<dbReference type="PANTHER" id="PTHR36688:SF1">
    <property type="entry name" value="ENDONUCLEASE_EXONUCLEASE_PHOSPHATASE DOMAIN-CONTAINING PROTEIN"/>
    <property type="match status" value="1"/>
</dbReference>
<dbReference type="eggNOG" id="KOG1075">
    <property type="taxonomic scope" value="Eukaryota"/>
</dbReference>
<evidence type="ECO:0000313" key="3">
    <source>
        <dbReference type="EMBL" id="EDV90481.1"/>
    </source>
</evidence>
<dbReference type="PANTHER" id="PTHR36688">
    <property type="entry name" value="ENDO/EXONUCLEASE/PHOSPHATASE DOMAIN-CONTAINING PROTEIN"/>
    <property type="match status" value="1"/>
</dbReference>
<dbReference type="AlphaFoldDB" id="B4K0P0"/>
<protein>
    <submittedName>
        <fullName evidence="3">GH23611</fullName>
    </submittedName>
</protein>
<feature type="compositionally biased region" description="Polar residues" evidence="1">
    <location>
        <begin position="274"/>
        <end position="284"/>
    </location>
</feature>
<accession>B4K0P0</accession>
<keyword evidence="4" id="KW-1185">Reference proteome</keyword>
<dbReference type="InterPro" id="IPR000477">
    <property type="entry name" value="RT_dom"/>
</dbReference>